<evidence type="ECO:0000259" key="6">
    <source>
        <dbReference type="PROSITE" id="PS50145"/>
    </source>
</evidence>
<dbReference type="AlphaFoldDB" id="A0A3B6AUP2"/>
<evidence type="ECO:0000256" key="1">
    <source>
        <dbReference type="ARBA" id="ARBA00022723"/>
    </source>
</evidence>
<dbReference type="PROSITE" id="PS50145">
    <property type="entry name" value="ZF_TRAF"/>
    <property type="match status" value="1"/>
</dbReference>
<gene>
    <name evidence="7" type="primary">LOC123187916</name>
</gene>
<feature type="domain" description="TRAF-type" evidence="6">
    <location>
        <begin position="231"/>
        <end position="283"/>
    </location>
</feature>
<dbReference type="OrthoDB" id="5574452at2759"/>
<proteinExistence type="predicted"/>
<feature type="zinc finger region" description="TRAF-type" evidence="4">
    <location>
        <begin position="231"/>
        <end position="283"/>
    </location>
</feature>
<dbReference type="RefSeq" id="XP_044455843.1">
    <property type="nucleotide sequence ID" value="XM_044599908.1"/>
</dbReference>
<dbReference type="Pfam" id="PF02176">
    <property type="entry name" value="zf-TRAF"/>
    <property type="match status" value="1"/>
</dbReference>
<dbReference type="Proteomes" id="UP000019116">
    <property type="component" value="Chromosome 2A"/>
</dbReference>
<feature type="region of interest" description="Disordered" evidence="5">
    <location>
        <begin position="348"/>
        <end position="380"/>
    </location>
</feature>
<name>A0A3B6AUP2_WHEAT</name>
<dbReference type="InterPro" id="IPR013083">
    <property type="entry name" value="Znf_RING/FYVE/PHD"/>
</dbReference>
<evidence type="ECO:0000313" key="8">
    <source>
        <dbReference type="Proteomes" id="UP000019116"/>
    </source>
</evidence>
<dbReference type="PANTHER" id="PTHR10131">
    <property type="entry name" value="TNF RECEPTOR ASSOCIATED FACTOR"/>
    <property type="match status" value="1"/>
</dbReference>
<dbReference type="Gramene" id="TraesCS2A02G164300.1">
    <property type="protein sequence ID" value="TraesCS2A02G164300.1"/>
    <property type="gene ID" value="TraesCS2A02G164300"/>
</dbReference>
<evidence type="ECO:0000256" key="5">
    <source>
        <dbReference type="SAM" id="MobiDB-lite"/>
    </source>
</evidence>
<evidence type="ECO:0000313" key="7">
    <source>
        <dbReference type="EnsemblPlants" id="TraesCS2A02G164300.1"/>
    </source>
</evidence>
<feature type="region of interest" description="Disordered" evidence="5">
    <location>
        <begin position="1"/>
        <end position="31"/>
    </location>
</feature>
<organism evidence="7">
    <name type="scientific">Triticum aestivum</name>
    <name type="common">Wheat</name>
    <dbReference type="NCBI Taxonomy" id="4565"/>
    <lineage>
        <taxon>Eukaryota</taxon>
        <taxon>Viridiplantae</taxon>
        <taxon>Streptophyta</taxon>
        <taxon>Embryophyta</taxon>
        <taxon>Tracheophyta</taxon>
        <taxon>Spermatophyta</taxon>
        <taxon>Magnoliopsida</taxon>
        <taxon>Liliopsida</taxon>
        <taxon>Poales</taxon>
        <taxon>Poaceae</taxon>
        <taxon>BOP clade</taxon>
        <taxon>Pooideae</taxon>
        <taxon>Triticodae</taxon>
        <taxon>Triticeae</taxon>
        <taxon>Triticinae</taxon>
        <taxon>Triticum</taxon>
    </lineage>
</organism>
<dbReference type="EnsemblPlants" id="TraesCS2A02G164300.1">
    <property type="protein sequence ID" value="TraesCS2A02G164300.1"/>
    <property type="gene ID" value="TraesCS2A02G164300"/>
</dbReference>
<keyword evidence="8" id="KW-1185">Reference proteome</keyword>
<dbReference type="SUPFAM" id="SSF49599">
    <property type="entry name" value="TRAF domain-like"/>
    <property type="match status" value="1"/>
</dbReference>
<keyword evidence="3 4" id="KW-0862">Zinc</keyword>
<dbReference type="Gramene" id="TraesNOR2A03G00641130.1">
    <property type="protein sequence ID" value="TraesNOR2A03G00641130.1"/>
    <property type="gene ID" value="TraesNOR2A03G00641130"/>
</dbReference>
<feature type="compositionally biased region" description="Gly residues" evidence="5">
    <location>
        <begin position="19"/>
        <end position="31"/>
    </location>
</feature>
<dbReference type="OMA" id="EQKCTAN"/>
<dbReference type="GO" id="GO:0008270">
    <property type="term" value="F:zinc ion binding"/>
    <property type="evidence" value="ECO:0007669"/>
    <property type="project" value="UniProtKB-KW"/>
</dbReference>
<evidence type="ECO:0000256" key="3">
    <source>
        <dbReference type="ARBA" id="ARBA00022833"/>
    </source>
</evidence>
<evidence type="ECO:0000256" key="2">
    <source>
        <dbReference type="ARBA" id="ARBA00022771"/>
    </source>
</evidence>
<reference evidence="7" key="2">
    <citation type="submission" date="2018-10" db="UniProtKB">
        <authorList>
            <consortium name="EnsemblPlants"/>
        </authorList>
    </citation>
    <scope>IDENTIFICATION</scope>
</reference>
<protein>
    <recommendedName>
        <fullName evidence="6">TRAF-type domain-containing protein</fullName>
    </recommendedName>
</protein>
<dbReference type="RefSeq" id="XP_044455844.1">
    <property type="nucleotide sequence ID" value="XM_044599909.1"/>
</dbReference>
<sequence length="380" mass="40761">MELEAPVVEADPGRRITRGAGGGGGGGEGEGPAGRTTLLPCLNCDIQVVHKLAQLLLPGLAAACVDSTLGSPSSALAVQLRAELVRYVAHRSSSPPEAEEEEDPIDRDDPAEALAAFLDDFAGSKRSVAVSIAGWLPYLGGGDDGRDDRIEDLVEEMEASRFWPVERREAVARDLLRGLDAGGGRFRCREELGTPEELADHVAARCGFRPVRCRNQAQGCRAEVSACRADAHDEACAFKLLPCEQRCGLAVARRQMDRHCVTVCPMKLANCPFFQLGCESAFPACNLGSHCAEFLRPHLRLLLSPSKIGAGRLDPEERLLRLEKHDSDGALGEALDVRSLTNAIAQLEKKMDAEDGSPGYTGDDNKEAMPTQDSNSAALH</sequence>
<dbReference type="InterPro" id="IPR001293">
    <property type="entry name" value="Znf_TRAF"/>
</dbReference>
<evidence type="ECO:0000256" key="4">
    <source>
        <dbReference type="PROSITE-ProRule" id="PRU00207"/>
    </source>
</evidence>
<dbReference type="Gramene" id="TraesCS2A03G0341400.1">
    <property type="protein sequence ID" value="TraesCS2A03G0341400.1.CDS"/>
    <property type="gene ID" value="TraesCS2A03G0341400"/>
</dbReference>
<dbReference type="Gene3D" id="3.30.40.10">
    <property type="entry name" value="Zinc/RING finger domain, C3HC4 (zinc finger)"/>
    <property type="match status" value="1"/>
</dbReference>
<dbReference type="GeneID" id="123187916"/>
<accession>A0A3B6AUP2</accession>
<dbReference type="PANTHER" id="PTHR10131:SF133">
    <property type="entry name" value="TRAF-TYPE DOMAIN-CONTAINING PROTEIN"/>
    <property type="match status" value="1"/>
</dbReference>
<keyword evidence="1 4" id="KW-0479">Metal-binding</keyword>
<reference evidence="7" key="1">
    <citation type="submission" date="2018-08" db="EMBL/GenBank/DDBJ databases">
        <authorList>
            <person name="Rossello M."/>
        </authorList>
    </citation>
    <scope>NUCLEOTIDE SEQUENCE [LARGE SCALE GENOMIC DNA]</scope>
    <source>
        <strain evidence="7">cv. Chinese Spring</strain>
    </source>
</reference>
<keyword evidence="2 4" id="KW-0863">Zinc-finger</keyword>
<feature type="compositionally biased region" description="Polar residues" evidence="5">
    <location>
        <begin position="371"/>
        <end position="380"/>
    </location>
</feature>
<dbReference type="STRING" id="4565.A0A3B6AUP2"/>
<dbReference type="Gramene" id="TraesWEE_scaffold_049614_01G000100.1">
    <property type="protein sequence ID" value="TraesWEE_scaffold_049614_01G000100.1"/>
    <property type="gene ID" value="TraesWEE_scaffold_049614_01G000100"/>
</dbReference>
<dbReference type="GO" id="GO:0005737">
    <property type="term" value="C:cytoplasm"/>
    <property type="evidence" value="ECO:0000318"/>
    <property type="project" value="GO_Central"/>
</dbReference>